<feature type="domain" description="PKD" evidence="1">
    <location>
        <begin position="197"/>
        <end position="243"/>
    </location>
</feature>
<keyword evidence="3" id="KW-1185">Reference proteome</keyword>
<dbReference type="PROSITE" id="PS50093">
    <property type="entry name" value="PKD"/>
    <property type="match status" value="1"/>
</dbReference>
<dbReference type="Proteomes" id="UP000321386">
    <property type="component" value="Unassembled WGS sequence"/>
</dbReference>
<comment type="caution">
    <text evidence="2">The sequence shown here is derived from an EMBL/GenBank/DDBJ whole genome shotgun (WGS) entry which is preliminary data.</text>
</comment>
<evidence type="ECO:0000313" key="3">
    <source>
        <dbReference type="Proteomes" id="UP000321386"/>
    </source>
</evidence>
<gene>
    <name evidence="2" type="ORF">CPE01_24450</name>
</gene>
<organism evidence="2 3">
    <name type="scientific">Cellulomonas persica</name>
    <dbReference type="NCBI Taxonomy" id="76861"/>
    <lineage>
        <taxon>Bacteria</taxon>
        <taxon>Bacillati</taxon>
        <taxon>Actinomycetota</taxon>
        <taxon>Actinomycetes</taxon>
        <taxon>Micrococcales</taxon>
        <taxon>Cellulomonadaceae</taxon>
        <taxon>Cellulomonas</taxon>
    </lineage>
</organism>
<name>A0A510UVK0_9CELL</name>
<reference evidence="2 3" key="1">
    <citation type="submission" date="2019-07" db="EMBL/GenBank/DDBJ databases">
        <title>Whole genome shotgun sequence of Cellulomonas persica NBRC 101101.</title>
        <authorList>
            <person name="Hosoyama A."/>
            <person name="Uohara A."/>
            <person name="Ohji S."/>
            <person name="Ichikawa N."/>
        </authorList>
    </citation>
    <scope>NUCLEOTIDE SEQUENCE [LARGE SCALE GENOMIC DNA]</scope>
    <source>
        <strain evidence="2 3">NBRC 101101</strain>
    </source>
</reference>
<evidence type="ECO:0000313" key="2">
    <source>
        <dbReference type="EMBL" id="GEK18712.1"/>
    </source>
</evidence>
<sequence>MVRDDSDERLTVRSNRAAFAVVLAWLLVALVPSPVTASIGGEIDESDIRLRAVDATDGLARYRSNPDAGEYEWKRDLPCWSRFPEIDRTSNEVCWGGSAIQHDPPVCEDGAALQPIWRRLRSDVTWWKQVGWHCPEHLLPEMTEEDFRLLSIAPAPAHMQPTGGEVLVNKPTIVFTEGGVQTFRTDLLGYGIDVEATPLTFTWDFGDGARPLVTAELGRPYPDFDLARTYTTPTRTHITLTATWTGRYRVDIDPLHKWRDIDGTAFTTASTPDFEVVELRSRLVTP</sequence>
<evidence type="ECO:0000259" key="1">
    <source>
        <dbReference type="PROSITE" id="PS50093"/>
    </source>
</evidence>
<dbReference type="InterPro" id="IPR000601">
    <property type="entry name" value="PKD_dom"/>
</dbReference>
<protein>
    <recommendedName>
        <fullName evidence="1">PKD domain-containing protein</fullName>
    </recommendedName>
</protein>
<dbReference type="EMBL" id="BJUA01000012">
    <property type="protein sequence ID" value="GEK18712.1"/>
    <property type="molecule type" value="Genomic_DNA"/>
</dbReference>
<proteinExistence type="predicted"/>
<accession>A0A510UVK0</accession>
<dbReference type="AlphaFoldDB" id="A0A510UVK0"/>